<dbReference type="EMBL" id="JAMJEV010000005">
    <property type="protein sequence ID" value="MDO0822662.1"/>
    <property type="molecule type" value="Genomic_DNA"/>
</dbReference>
<sequence length="150" mass="17569">MSEQRDEHVHEHSYQQYSLECSTKHSNPAIFSETHRLVFLEKVNSEKLQKSLTQWVEEIRDWTNDNAYLVGHIKVFVEGKESLWLSSTGRSINIKHSQGWNEWSANRVTLSLTAIIFGTSKEALREVAQESIKRVYREYGDLWSLRNTLD</sequence>
<accession>A0ABT8QPA0</accession>
<evidence type="ECO:0000313" key="1">
    <source>
        <dbReference type="EMBL" id="MDO0822662.1"/>
    </source>
</evidence>
<evidence type="ECO:0000313" key="2">
    <source>
        <dbReference type="Proteomes" id="UP001176021"/>
    </source>
</evidence>
<protein>
    <submittedName>
        <fullName evidence="1">Uncharacterized protein</fullName>
    </submittedName>
</protein>
<proteinExistence type="predicted"/>
<dbReference type="RefSeq" id="WP_301999206.1">
    <property type="nucleotide sequence ID" value="NZ_JAMJEV010000005.1"/>
</dbReference>
<comment type="caution">
    <text evidence="1">The sequence shown here is derived from an EMBL/GenBank/DDBJ whole genome shotgun (WGS) entry which is preliminary data.</text>
</comment>
<dbReference type="Proteomes" id="UP001176021">
    <property type="component" value="Unassembled WGS sequence"/>
</dbReference>
<name>A0ABT8QPA0_9FIRM</name>
<organism evidence="1 2">
    <name type="scientific">Desulfosporosinus nitroreducens</name>
    <dbReference type="NCBI Taxonomy" id="2018668"/>
    <lineage>
        <taxon>Bacteria</taxon>
        <taxon>Bacillati</taxon>
        <taxon>Bacillota</taxon>
        <taxon>Clostridia</taxon>
        <taxon>Eubacteriales</taxon>
        <taxon>Desulfitobacteriaceae</taxon>
        <taxon>Desulfosporosinus</taxon>
    </lineage>
</organism>
<gene>
    <name evidence="1" type="ORF">M8H41_07325</name>
</gene>
<keyword evidence="2" id="KW-1185">Reference proteome</keyword>
<reference evidence="1" key="1">
    <citation type="submission" date="2022-05" db="EMBL/GenBank/DDBJ databases">
        <title>Expanded diversity of anoxic marine methylotrophy in a Black Sea sulfate reducing microorganism.</title>
        <authorList>
            <person name="Fischer P.Q."/>
            <person name="Stams A.J.M."/>
            <person name="Villanueva L."/>
            <person name="Sousa D.Z."/>
        </authorList>
    </citation>
    <scope>NUCLEOTIDE SEQUENCE</scope>
    <source>
        <strain evidence="1">P130</strain>
    </source>
</reference>